<keyword evidence="3" id="KW-0677">Repeat</keyword>
<dbReference type="PANTHER" id="PTHR45982:SF1">
    <property type="entry name" value="REGULATOR OF CHROMOSOME CONDENSATION"/>
    <property type="match status" value="1"/>
</dbReference>
<dbReference type="Pfam" id="PF25390">
    <property type="entry name" value="WD40_RLD"/>
    <property type="match status" value="2"/>
</dbReference>
<evidence type="ECO:0000256" key="6">
    <source>
        <dbReference type="PROSITE-ProRule" id="PRU00235"/>
    </source>
</evidence>
<keyword evidence="5" id="KW-0862">Zinc</keyword>
<gene>
    <name evidence="9" type="primary">Rcc1</name>
    <name evidence="9" type="ORF">AK812_SmicGene37898</name>
</gene>
<evidence type="ECO:0000313" key="10">
    <source>
        <dbReference type="Proteomes" id="UP000186817"/>
    </source>
</evidence>
<feature type="repeat" description="RCC1" evidence="6">
    <location>
        <begin position="965"/>
        <end position="1019"/>
    </location>
</feature>
<dbReference type="InterPro" id="IPR009091">
    <property type="entry name" value="RCC1/BLIP-II"/>
</dbReference>
<dbReference type="EMBL" id="LSRX01001271">
    <property type="protein sequence ID" value="OLP81532.1"/>
    <property type="molecule type" value="Genomic_DNA"/>
</dbReference>
<evidence type="ECO:0000256" key="3">
    <source>
        <dbReference type="ARBA" id="ARBA00022737"/>
    </source>
</evidence>
<keyword evidence="2" id="KW-0479">Metal-binding</keyword>
<accession>A0A1Q9CF44</accession>
<feature type="repeat" description="RCC1" evidence="6">
    <location>
        <begin position="559"/>
        <end position="609"/>
    </location>
</feature>
<dbReference type="Gene3D" id="2.130.10.30">
    <property type="entry name" value="Regulator of chromosome condensation 1/beta-lactamase-inhibitor protein II"/>
    <property type="match status" value="2"/>
</dbReference>
<evidence type="ECO:0000256" key="7">
    <source>
        <dbReference type="PROSITE-ProRule" id="PRU00322"/>
    </source>
</evidence>
<proteinExistence type="predicted"/>
<feature type="repeat" description="RCC1" evidence="6">
    <location>
        <begin position="315"/>
        <end position="372"/>
    </location>
</feature>
<dbReference type="PROSITE" id="PS50012">
    <property type="entry name" value="RCC1_3"/>
    <property type="match status" value="7"/>
</dbReference>
<evidence type="ECO:0000256" key="5">
    <source>
        <dbReference type="ARBA" id="ARBA00022833"/>
    </source>
</evidence>
<dbReference type="GO" id="GO:0008270">
    <property type="term" value="F:zinc ion binding"/>
    <property type="evidence" value="ECO:0007669"/>
    <property type="project" value="UniProtKB-KW"/>
</dbReference>
<reference evidence="9 10" key="1">
    <citation type="submission" date="2016-02" db="EMBL/GenBank/DDBJ databases">
        <title>Genome analysis of coral dinoflagellate symbionts highlights evolutionary adaptations to a symbiotic lifestyle.</title>
        <authorList>
            <person name="Aranda M."/>
            <person name="Li Y."/>
            <person name="Liew Y.J."/>
            <person name="Baumgarten S."/>
            <person name="Simakov O."/>
            <person name="Wilson M."/>
            <person name="Piel J."/>
            <person name="Ashoor H."/>
            <person name="Bougouffa S."/>
            <person name="Bajic V.B."/>
            <person name="Ryu T."/>
            <person name="Ravasi T."/>
            <person name="Bayer T."/>
            <person name="Micklem G."/>
            <person name="Kim H."/>
            <person name="Bhak J."/>
            <person name="Lajeunesse T.C."/>
            <person name="Voolstra C.R."/>
        </authorList>
    </citation>
    <scope>NUCLEOTIDE SEQUENCE [LARGE SCALE GENOMIC DNA]</scope>
    <source>
        <strain evidence="9 10">CCMP2467</strain>
    </source>
</reference>
<dbReference type="InterPro" id="IPR000408">
    <property type="entry name" value="Reg_chr_condens"/>
</dbReference>
<protein>
    <submittedName>
        <fullName evidence="9">Regulator of chromosome condensation</fullName>
    </submittedName>
</protein>
<dbReference type="Gene3D" id="4.10.1060.10">
    <property type="entry name" value="Zinc finger, RanBP2-type"/>
    <property type="match status" value="2"/>
</dbReference>
<dbReference type="InterPro" id="IPR051553">
    <property type="entry name" value="Ran_GTPase-activating"/>
</dbReference>
<dbReference type="PROSITE" id="PS50199">
    <property type="entry name" value="ZF_RANBP2_2"/>
    <property type="match status" value="2"/>
</dbReference>
<evidence type="ECO:0000256" key="4">
    <source>
        <dbReference type="ARBA" id="ARBA00022771"/>
    </source>
</evidence>
<organism evidence="9 10">
    <name type="scientific">Symbiodinium microadriaticum</name>
    <name type="common">Dinoflagellate</name>
    <name type="synonym">Zooxanthella microadriatica</name>
    <dbReference type="NCBI Taxonomy" id="2951"/>
    <lineage>
        <taxon>Eukaryota</taxon>
        <taxon>Sar</taxon>
        <taxon>Alveolata</taxon>
        <taxon>Dinophyceae</taxon>
        <taxon>Suessiales</taxon>
        <taxon>Symbiodiniaceae</taxon>
        <taxon>Symbiodinium</taxon>
    </lineage>
</organism>
<dbReference type="OrthoDB" id="446354at2759"/>
<evidence type="ECO:0000313" key="9">
    <source>
        <dbReference type="EMBL" id="OLP81532.1"/>
    </source>
</evidence>
<feature type="domain" description="RanBP2-type" evidence="8">
    <location>
        <begin position="34"/>
        <end position="63"/>
    </location>
</feature>
<keyword evidence="10" id="KW-1185">Reference proteome</keyword>
<feature type="domain" description="RanBP2-type" evidence="8">
    <location>
        <begin position="795"/>
        <end position="824"/>
    </location>
</feature>
<feature type="repeat" description="RCC1" evidence="6">
    <location>
        <begin position="204"/>
        <end position="256"/>
    </location>
</feature>
<dbReference type="PANTHER" id="PTHR45982">
    <property type="entry name" value="REGULATOR OF CHROMOSOME CONDENSATION"/>
    <property type="match status" value="1"/>
</dbReference>
<dbReference type="SUPFAM" id="SSF50985">
    <property type="entry name" value="RCC1/BLIP-II"/>
    <property type="match status" value="2"/>
</dbReference>
<dbReference type="InterPro" id="IPR058923">
    <property type="entry name" value="RCC1-like_dom"/>
</dbReference>
<dbReference type="OMA" id="CESYKPG"/>
<comment type="caution">
    <text evidence="9">The sequence shown here is derived from an EMBL/GenBank/DDBJ whole genome shotgun (WGS) entry which is preliminary data.</text>
</comment>
<dbReference type="Proteomes" id="UP000186817">
    <property type="component" value="Unassembled WGS sequence"/>
</dbReference>
<evidence type="ECO:0000256" key="1">
    <source>
        <dbReference type="ARBA" id="ARBA00022658"/>
    </source>
</evidence>
<evidence type="ECO:0000259" key="8">
    <source>
        <dbReference type="PROSITE" id="PS50199"/>
    </source>
</evidence>
<dbReference type="InterPro" id="IPR001876">
    <property type="entry name" value="Znf_RanBP2"/>
</dbReference>
<feature type="repeat" description="RCC1" evidence="6">
    <location>
        <begin position="1078"/>
        <end position="1135"/>
    </location>
</feature>
<keyword evidence="1" id="KW-0344">Guanine-nucleotide releasing factor</keyword>
<sequence length="1489" mass="153524">MASGELDDALPDFGDFEDVELPPENSFASFANLDDGKWKCDTCSLRWDDSTIQCKACESYKPGFSEEDVAKIEAEKEARKASTIAMFRSSSDAKPTGFGFGGGASTSGTAFGTGTAGSVVFGFGTGTPAQAGGTGTSGSFGGGFGSGCGSGFGQSASGTGAVTFGFGSQAVTFGTAADSAVASTKMKELDELPDFTTTGNIPVGDVFVHGSGECDQLGLGDAMRERKKPTLLKSLIGKNICEIAVGTMHVLCVSTGGALYSWGCNDDAALGRAPSDGSDGGPSDVEPHPVRMPSGVAVRHVSCGDCHSCALDEKRRVWLWGTYKDSNGYIGIAHKRKQETEVLEKSAEPTLVLEGCLQIASGANHTVALAAPSGHNQVFAWGSNGTGQLGLQDACGFSERTLPCSGSVAGLAPREGGGCEVAGEQVVRIHQADGSVRAATSMTAEQVQQAVVQGATALVLQVAEREVPKPEKQKLLQPQHVPLEVGAGEHVASAVHASAECSFVSFEDGAVFGCGLNGDGQVGLGFVSMAVQQLQAVPAVRRASWIGGGLHSSAALVDGRVFTWGKAEECGIGLGEKDPPVLQPREVQGLPRVRALRCGGHHMLASTEGGDLFVWGCGLTHQLANRPRDLSTPTDADEEPTDELRPYQVSSKQLQKRFVIVADGGAQHSVELAWGGEYSTLSQDGAAPVGASVPAVVSSDPASEPPMKRRATEKEVADGMQASSDDAAAFGTSPEYVKPTAFGFAGGASTSGTVFGTGTAGSVVVGFGTGTPTQSIDDNLLLPQENSFASFANLDDGKWKCDTCSLHWDDSTIQCKACESYKPGFSEEDVAKIEAEKEARKASTIAMFRSSSDAKPTGFGFGGGASTSGTAFGTGTAGSVIFGFGTGTPAQAGGTGTSGSFGGGFGSGFGSGFGQSAGSTGAVTFGFGSQAVTFGTAADPAVASTNIKELDELPDFTTTGKIPVGDVFVHGSGECDQLGLGDDFVMRERKKPTLLKSLIGTSICEIAVGAMHVLCLSTGGAVYSWGCNDDGALGRAPSDGSDGGPSDVEPHPVRMPSGVAVRHVSCGDCHSCALDEKRRVWLWGTYKDSNGYIGIAHKRKQETEVLEKSAEPTLVLEGCLQIASGANHTVALAAPSGHNQVFAWGSNGTGQLGLQDACGFSERTLPCSGSVAGLAPREGGGCEVAGEQVVRIHQADGSVRAATSMTAEQVQQAVVQGATALVLQVAEREVPKPEKQKLLQPQHVPLEVGAGEHVASAVHASAECSFVAFEDGAVFGCGLNGDGQVGLGFVSMAVQQLQAVPAVRRASWIGGGLHSSAALVDGRVFTWGKAEECGIGLGEKAGHHMLASTEGGDLFVWGCGLTHQLANRPRDVSTPTDADEEPTDELRPYQVSSKQLQKRFVIVADGGAQHSVELAWGGEYSTLSQDGAGTGSPMKTDIAEPPAKRLRALEAAEMDAALAPEVLREVRKGSMQSPLVQLQCCERSAQAFV</sequence>
<evidence type="ECO:0000256" key="2">
    <source>
        <dbReference type="ARBA" id="ARBA00022723"/>
    </source>
</evidence>
<keyword evidence="4 7" id="KW-0863">Zinc-finger</keyword>
<dbReference type="PRINTS" id="PR00633">
    <property type="entry name" value="RCCNDNSATION"/>
</dbReference>
<feature type="repeat" description="RCC1" evidence="6">
    <location>
        <begin position="257"/>
        <end position="314"/>
    </location>
</feature>
<name>A0A1Q9CF44_SYMMI</name>
<feature type="repeat" description="RCC1" evidence="6">
    <location>
        <begin position="1020"/>
        <end position="1077"/>
    </location>
</feature>